<feature type="domain" description="Condensation" evidence="1">
    <location>
        <begin position="11"/>
        <end position="434"/>
    </location>
</feature>
<sequence>MSENTLNWMPLTLPQLDFWEEFACHPDEPLSTVAHYIDIRGAIDEQALSQAVEQAVRETDVLSLRFRLREDGHTPEQARDPQRLPQLQLIDLQSSANPEQEAKALMQADVDAPLNLLNQPLSAQWLIKLDATRYLWYIRAHHIVMDGFGMTLLEQRCATLYSHFLGKGEAGAPFNAFASFLDEEQSYRSSRRFEQDKAFWQDYLASSSDLTVLNKEDDYGDETLHFSCELSPALSGQLKAVAGELKMGWPDLLVNLSGLYLFRFLGQPGDQPRTAIPLWVPFMSRWGSVGAYMPALLVNILPLHVTVNPDDTLAQYLTTSGKSLRQLYSRGRYRIEQIAADQGLTANSRYFFSPFVNVLPFDPPEFEGCEVKHQVITSGPADGFNITFRGRTNADALTLSLDADPLAHPREEFEQHQRRLLQFLEAVLTPGSLQLPINALYQRFERDSASTS</sequence>
<dbReference type="Gene3D" id="3.30.559.10">
    <property type="entry name" value="Chloramphenicol acetyltransferase-like domain"/>
    <property type="match status" value="1"/>
</dbReference>
<dbReference type="SUPFAM" id="SSF52777">
    <property type="entry name" value="CoA-dependent acyltransferases"/>
    <property type="match status" value="2"/>
</dbReference>
<proteinExistence type="predicted"/>
<dbReference type="Gene3D" id="3.30.559.30">
    <property type="entry name" value="Nonribosomal peptide synthetase, condensation domain"/>
    <property type="match status" value="1"/>
</dbReference>
<accession>A0ABY5GQF5</accession>
<organism evidence="2 3">
    <name type="scientific">Photobacterium atrarenae</name>
    <dbReference type="NCBI Taxonomy" id="865757"/>
    <lineage>
        <taxon>Bacteria</taxon>
        <taxon>Pseudomonadati</taxon>
        <taxon>Pseudomonadota</taxon>
        <taxon>Gammaproteobacteria</taxon>
        <taxon>Vibrionales</taxon>
        <taxon>Vibrionaceae</taxon>
        <taxon>Photobacterium</taxon>
    </lineage>
</organism>
<dbReference type="RefSeq" id="WP_255392112.1">
    <property type="nucleotide sequence ID" value="NZ_CP101509.1"/>
</dbReference>
<dbReference type="EMBL" id="CP101509">
    <property type="protein sequence ID" value="UTV30747.1"/>
    <property type="molecule type" value="Genomic_DNA"/>
</dbReference>
<evidence type="ECO:0000313" key="2">
    <source>
        <dbReference type="EMBL" id="UTV30747.1"/>
    </source>
</evidence>
<evidence type="ECO:0000313" key="3">
    <source>
        <dbReference type="Proteomes" id="UP001057998"/>
    </source>
</evidence>
<reference evidence="2" key="1">
    <citation type="submission" date="2022-07" db="EMBL/GenBank/DDBJ databases">
        <title>Genome sequencing of Photobacterium atrarenae GJH2-4.</title>
        <authorList>
            <person name="Park S.-J."/>
        </authorList>
    </citation>
    <scope>NUCLEOTIDE SEQUENCE</scope>
    <source>
        <strain evidence="2">GJH2-4</strain>
    </source>
</reference>
<dbReference type="Pfam" id="PF00668">
    <property type="entry name" value="Condensation"/>
    <property type="match status" value="1"/>
</dbReference>
<dbReference type="InterPro" id="IPR001242">
    <property type="entry name" value="Condensation_dom"/>
</dbReference>
<name>A0ABY5GQF5_9GAMM</name>
<gene>
    <name evidence="2" type="ORF">NNL38_19500</name>
</gene>
<keyword evidence="3" id="KW-1185">Reference proteome</keyword>
<dbReference type="InterPro" id="IPR023213">
    <property type="entry name" value="CAT-like_dom_sf"/>
</dbReference>
<dbReference type="Proteomes" id="UP001057998">
    <property type="component" value="Chromosome 2"/>
</dbReference>
<protein>
    <submittedName>
        <fullName evidence="2">Condensation domain-containing protein</fullName>
    </submittedName>
</protein>
<dbReference type="PANTHER" id="PTHR45527:SF1">
    <property type="entry name" value="FATTY ACID SYNTHASE"/>
    <property type="match status" value="1"/>
</dbReference>
<dbReference type="PANTHER" id="PTHR45527">
    <property type="entry name" value="NONRIBOSOMAL PEPTIDE SYNTHETASE"/>
    <property type="match status" value="1"/>
</dbReference>
<evidence type="ECO:0000259" key="1">
    <source>
        <dbReference type="Pfam" id="PF00668"/>
    </source>
</evidence>